<feature type="compositionally biased region" description="Polar residues" evidence="5">
    <location>
        <begin position="1"/>
        <end position="11"/>
    </location>
</feature>
<dbReference type="PROSITE" id="PS50222">
    <property type="entry name" value="EF_HAND_2"/>
    <property type="match status" value="3"/>
</dbReference>
<feature type="region of interest" description="Disordered" evidence="5">
    <location>
        <begin position="1"/>
        <end position="21"/>
    </location>
</feature>
<dbReference type="EMBL" id="LR721783">
    <property type="protein sequence ID" value="VVW42490.1"/>
    <property type="molecule type" value="Genomic_DNA"/>
</dbReference>
<feature type="domain" description="EF-hand" evidence="6">
    <location>
        <begin position="156"/>
        <end position="191"/>
    </location>
</feature>
<keyword evidence="3" id="KW-0677">Repeat</keyword>
<dbReference type="InterPro" id="IPR011992">
    <property type="entry name" value="EF-hand-dom_pair"/>
</dbReference>
<dbReference type="GO" id="GO:0005509">
    <property type="term" value="F:calcium ion binding"/>
    <property type="evidence" value="ECO:0007669"/>
    <property type="project" value="InterPro"/>
</dbReference>
<sequence>MSTGTAVQRTPSLAKRPPPSFRLRNPSLNTLRLRRIFDSFDENGDGEISVDELRRAFGRLGLETDRSELKEVVCSIMGMEANGSPLCSLDFDGFVALHRSIGDGFFGSGGDGEGECETDESDLSEAFKVFDEDGDGVISAPELQSVLGKLGLGDGYEIEGVRQMIKSVDRNHDGHVDFQEFKIMMRNVVAKSN</sequence>
<proteinExistence type="predicted"/>
<feature type="domain" description="EF-hand" evidence="6">
    <location>
        <begin position="28"/>
        <end position="63"/>
    </location>
</feature>
<dbReference type="InterPro" id="IPR050145">
    <property type="entry name" value="Centrin_CML-like"/>
</dbReference>
<dbReference type="PANTHER" id="PTHR23050">
    <property type="entry name" value="CALCIUM BINDING PROTEIN"/>
    <property type="match status" value="1"/>
</dbReference>
<dbReference type="PROSITE" id="PS00018">
    <property type="entry name" value="EF_HAND_1"/>
    <property type="match status" value="3"/>
</dbReference>
<keyword evidence="2" id="KW-0479">Metal-binding</keyword>
<evidence type="ECO:0000259" key="6">
    <source>
        <dbReference type="PROSITE" id="PS50222"/>
    </source>
</evidence>
<evidence type="ECO:0000256" key="5">
    <source>
        <dbReference type="SAM" id="MobiDB-lite"/>
    </source>
</evidence>
<dbReference type="Pfam" id="PF13499">
    <property type="entry name" value="EF-hand_7"/>
    <property type="match status" value="1"/>
</dbReference>
<evidence type="ECO:0000256" key="4">
    <source>
        <dbReference type="ARBA" id="ARBA00022837"/>
    </source>
</evidence>
<evidence type="ECO:0000313" key="7">
    <source>
        <dbReference type="EMBL" id="VVW42490.1"/>
    </source>
</evidence>
<dbReference type="SMART" id="SM00054">
    <property type="entry name" value="EFh"/>
    <property type="match status" value="3"/>
</dbReference>
<accession>A0A5K1DPA9</accession>
<dbReference type="OMA" id="NCERMIC"/>
<dbReference type="SUPFAM" id="SSF47473">
    <property type="entry name" value="EF-hand"/>
    <property type="match status" value="1"/>
</dbReference>
<dbReference type="OrthoDB" id="26525at2759"/>
<dbReference type="InterPro" id="IPR018247">
    <property type="entry name" value="EF_Hand_1_Ca_BS"/>
</dbReference>
<comment type="function">
    <text evidence="1">Potential calcium sensor.</text>
</comment>
<dbReference type="Pfam" id="PF13405">
    <property type="entry name" value="EF-hand_6"/>
    <property type="match status" value="1"/>
</dbReference>
<name>A0A5K1DPA9_9MAGN</name>
<dbReference type="Gene3D" id="1.10.238.10">
    <property type="entry name" value="EF-hand"/>
    <property type="match status" value="3"/>
</dbReference>
<reference evidence="7" key="1">
    <citation type="submission" date="2019-09" db="EMBL/GenBank/DDBJ databases">
        <authorList>
            <person name="Zhang L."/>
        </authorList>
    </citation>
    <scope>NUCLEOTIDE SEQUENCE</scope>
</reference>
<evidence type="ECO:0000256" key="3">
    <source>
        <dbReference type="ARBA" id="ARBA00022737"/>
    </source>
</evidence>
<dbReference type="Gramene" id="NC5G0158500.1">
    <property type="protein sequence ID" value="NC5G0158500.1:cds"/>
    <property type="gene ID" value="NC5G0158500"/>
</dbReference>
<feature type="domain" description="EF-hand" evidence="6">
    <location>
        <begin position="118"/>
        <end position="153"/>
    </location>
</feature>
<dbReference type="InterPro" id="IPR002048">
    <property type="entry name" value="EF_hand_dom"/>
</dbReference>
<organism evidence="7">
    <name type="scientific">Nymphaea colorata</name>
    <name type="common">pocket water lily</name>
    <dbReference type="NCBI Taxonomy" id="210225"/>
    <lineage>
        <taxon>Eukaryota</taxon>
        <taxon>Viridiplantae</taxon>
        <taxon>Streptophyta</taxon>
        <taxon>Embryophyta</taxon>
        <taxon>Tracheophyta</taxon>
        <taxon>Spermatophyta</taxon>
        <taxon>Magnoliopsida</taxon>
        <taxon>Nymphaeales</taxon>
        <taxon>Nymphaeaceae</taxon>
        <taxon>Nymphaea</taxon>
    </lineage>
</organism>
<dbReference type="AlphaFoldDB" id="A0A5K1DPA9"/>
<evidence type="ECO:0000256" key="1">
    <source>
        <dbReference type="ARBA" id="ARBA00003291"/>
    </source>
</evidence>
<evidence type="ECO:0000256" key="2">
    <source>
        <dbReference type="ARBA" id="ARBA00022723"/>
    </source>
</evidence>
<keyword evidence="4" id="KW-0106">Calcium</keyword>
<protein>
    <recommendedName>
        <fullName evidence="6">EF-hand domain-containing protein</fullName>
    </recommendedName>
</protein>
<dbReference type="FunFam" id="1.10.238.10:FF:000089">
    <property type="entry name" value="calmodulin-like protein 3"/>
    <property type="match status" value="1"/>
</dbReference>
<gene>
    <name evidence="7" type="ORF">NYM_LOCUS19607</name>
</gene>
<dbReference type="CDD" id="cd00051">
    <property type="entry name" value="EFh"/>
    <property type="match status" value="1"/>
</dbReference>